<dbReference type="Proteomes" id="UP000319732">
    <property type="component" value="Unassembled WGS sequence"/>
</dbReference>
<comment type="caution">
    <text evidence="1">The sequence shown here is derived from an EMBL/GenBank/DDBJ whole genome shotgun (WGS) entry which is preliminary data.</text>
</comment>
<dbReference type="EMBL" id="VHSG01000021">
    <property type="protein sequence ID" value="TQV71329.1"/>
    <property type="molecule type" value="Genomic_DNA"/>
</dbReference>
<organism evidence="1 2">
    <name type="scientific">Exilibacterium tricleocarpae</name>
    <dbReference type="NCBI Taxonomy" id="2591008"/>
    <lineage>
        <taxon>Bacteria</taxon>
        <taxon>Pseudomonadati</taxon>
        <taxon>Pseudomonadota</taxon>
        <taxon>Gammaproteobacteria</taxon>
        <taxon>Cellvibrionales</taxon>
        <taxon>Cellvibrionaceae</taxon>
        <taxon>Exilibacterium</taxon>
    </lineage>
</organism>
<keyword evidence="2" id="KW-1185">Reference proteome</keyword>
<evidence type="ECO:0000313" key="2">
    <source>
        <dbReference type="Proteomes" id="UP000319732"/>
    </source>
</evidence>
<evidence type="ECO:0000313" key="1">
    <source>
        <dbReference type="EMBL" id="TQV71329.1"/>
    </source>
</evidence>
<dbReference type="AlphaFoldDB" id="A0A545T296"/>
<proteinExistence type="predicted"/>
<protein>
    <submittedName>
        <fullName evidence="1">Uncharacterized protein</fullName>
    </submittedName>
</protein>
<sequence>MNSKVSTAGNQIDFERIAHDVVQELVNDPDFKELDHHHCGCYEGLLANMLVQTNPDDSVDKTVSDYLADIDRRWNDLPVPSAEPSEADIFAMASLVYHIFGFIAEVAGLTLPPTPGKGTLEKLARLVRSKYELIFKAIDELKKMMDVSDAAKRVKYFIGGMYILYKGGFSAREVYKIIWADLSWTEKAWRITVVLAQLVLMVVSGGASAVAKAVAAAAYLLLIIDDLRKILGSEAALEAATA</sequence>
<dbReference type="RefSeq" id="WP_142928647.1">
    <property type="nucleotide sequence ID" value="NZ_ML660100.1"/>
</dbReference>
<name>A0A545T296_9GAMM</name>
<reference evidence="1 2" key="1">
    <citation type="submission" date="2019-06" db="EMBL/GenBank/DDBJ databases">
        <title>Whole genome sequence for Cellvibrionaceae sp. R142.</title>
        <authorList>
            <person name="Wang G."/>
        </authorList>
    </citation>
    <scope>NUCLEOTIDE SEQUENCE [LARGE SCALE GENOMIC DNA]</scope>
    <source>
        <strain evidence="1 2">R142</strain>
    </source>
</reference>
<gene>
    <name evidence="1" type="ORF">FKG94_19640</name>
</gene>
<accession>A0A545T296</accession>